<dbReference type="AlphaFoldDB" id="A0A2N1J975"/>
<dbReference type="Pfam" id="PF04925">
    <property type="entry name" value="SHQ1"/>
    <property type="match status" value="1"/>
</dbReference>
<dbReference type="PANTHER" id="PTHR12967:SF0">
    <property type="entry name" value="PROTEIN SHQ1 HOMOLOG"/>
    <property type="match status" value="1"/>
</dbReference>
<dbReference type="GO" id="GO:0000493">
    <property type="term" value="P:box H/ACA snoRNP assembly"/>
    <property type="evidence" value="ECO:0007669"/>
    <property type="project" value="InterPro"/>
</dbReference>
<dbReference type="GO" id="GO:0051082">
    <property type="term" value="F:unfolded protein binding"/>
    <property type="evidence" value="ECO:0007669"/>
    <property type="project" value="TreeGrafter"/>
</dbReference>
<dbReference type="Gene3D" id="2.60.40.790">
    <property type="match status" value="1"/>
</dbReference>
<keyword evidence="4" id="KW-1185">Reference proteome</keyword>
<sequence length="653" mass="72105">MSLQTPPYTLNQDAGHVYVHIDCNADATTFGCFVEPFYLPLAFPLGVERMECTIALDVSGKEQTVHYDAQSRMLHVTLNKTEHVEFANLAALQPQLLSEQEMEHMEKESIEKDQAMQLTYSVGLLQTHSIPAAQAYEAAVASGRVPYIEVLRPGDIPSCKRTHIAEQHECEKWDEGMYLDATVDPDGLVAELIALPMHIPTLGTAPKRNSVPLCASRLALPMLLQVVFAYLYEMRIAAGDPSTESAWTICKLSRSLAAWTDPDPSMEQTFRAIFRRALTFPLYRTKALATKVCEDAVQLLSASPRERLLGMLTEINAIFALALDGAGSAEVMQTVLYVVWETWLAPLQQYIAFKADTPAFAIMRDAFTAMQSPTPAFLVAVGEPGGWDLTVLDAAAQEAQSEMEGQFVYPRKRALHADDEGRAVQRKRGESSIEYVVEYQRNIQRATALVCPEMRVDGMHVVCLVEDGQRISVTFECISATQRTSIRFFTEWPLIPGRYEGEAQEQVFVIVLQARPAQMLATADTVLRTPWTHCALQGAAITELQCIACGTPCAAFSNAASLRALPSENWEELVDAWMCHGDQKLNTSVTKGREGVDPMRIPAPEELWISSLLLKLASTQLTASTIVSPCKSIGPWEGPAEGQRWDTTTASGL</sequence>
<proteinExistence type="inferred from homology"/>
<dbReference type="EMBL" id="KZ454992">
    <property type="protein sequence ID" value="PKI83111.1"/>
    <property type="molecule type" value="Genomic_DNA"/>
</dbReference>
<dbReference type="Pfam" id="PF09814">
    <property type="entry name" value="HECT_2"/>
    <property type="match status" value="1"/>
</dbReference>
<dbReference type="InterPro" id="IPR008978">
    <property type="entry name" value="HSP20-like_chaperone"/>
</dbReference>
<gene>
    <name evidence="3" type="ORF">MVES_002914</name>
</gene>
<evidence type="ECO:0000313" key="4">
    <source>
        <dbReference type="Proteomes" id="UP000232875"/>
    </source>
</evidence>
<dbReference type="Proteomes" id="UP000232875">
    <property type="component" value="Unassembled WGS sequence"/>
</dbReference>
<reference evidence="3 4" key="1">
    <citation type="submission" date="2017-10" db="EMBL/GenBank/DDBJ databases">
        <title>A novel species of cold-tolerant Malassezia isolated from bats.</title>
        <authorList>
            <person name="Lorch J.M."/>
            <person name="Palmer J.M."/>
            <person name="Vanderwolf K.J."/>
            <person name="Schmidt K.Z."/>
            <person name="Verant M.L."/>
            <person name="Weller T.J."/>
            <person name="Blehert D.S."/>
        </authorList>
    </citation>
    <scope>NUCLEOTIDE SEQUENCE [LARGE SCALE GENOMIC DNA]</scope>
    <source>
        <strain evidence="3 4">NWHC:44797-103</strain>
    </source>
</reference>
<evidence type="ECO:0000259" key="2">
    <source>
        <dbReference type="Pfam" id="PF04925"/>
    </source>
</evidence>
<organism evidence="3 4">
    <name type="scientific">Malassezia vespertilionis</name>
    <dbReference type="NCBI Taxonomy" id="2020962"/>
    <lineage>
        <taxon>Eukaryota</taxon>
        <taxon>Fungi</taxon>
        <taxon>Dikarya</taxon>
        <taxon>Basidiomycota</taxon>
        <taxon>Ustilaginomycotina</taxon>
        <taxon>Malasseziomycetes</taxon>
        <taxon>Malasseziales</taxon>
        <taxon>Malasseziaceae</taxon>
        <taxon>Malassezia</taxon>
    </lineage>
</organism>
<dbReference type="InterPro" id="IPR039742">
    <property type="entry name" value="Shq1"/>
</dbReference>
<name>A0A2N1J975_9BASI</name>
<evidence type="ECO:0000313" key="3">
    <source>
        <dbReference type="EMBL" id="PKI83111.1"/>
    </source>
</evidence>
<dbReference type="STRING" id="2020962.A0A2N1J975"/>
<comment type="similarity">
    <text evidence="1">Belongs to the SHQ1 family.</text>
</comment>
<protein>
    <recommendedName>
        <fullName evidence="2">Shq1 C-terminal domain-containing protein</fullName>
    </recommendedName>
</protein>
<feature type="domain" description="Shq1 C-terminal" evidence="2">
    <location>
        <begin position="220"/>
        <end position="320"/>
    </location>
</feature>
<dbReference type="PANTHER" id="PTHR12967">
    <property type="entry name" value="PROTEIN SHQ1 HOMOLOG"/>
    <property type="match status" value="1"/>
</dbReference>
<dbReference type="GO" id="GO:0005737">
    <property type="term" value="C:cytoplasm"/>
    <property type="evidence" value="ECO:0007669"/>
    <property type="project" value="TreeGrafter"/>
</dbReference>
<evidence type="ECO:0000256" key="1">
    <source>
        <dbReference type="ARBA" id="ARBA00005607"/>
    </source>
</evidence>
<dbReference type="InterPro" id="IPR007009">
    <property type="entry name" value="Shq1_C"/>
</dbReference>
<dbReference type="InterPro" id="IPR019193">
    <property type="entry name" value="UBQ-conj_enz_E2-bd_prot"/>
</dbReference>
<dbReference type="GO" id="GO:0005654">
    <property type="term" value="C:nucleoplasm"/>
    <property type="evidence" value="ECO:0007669"/>
    <property type="project" value="TreeGrafter"/>
</dbReference>
<dbReference type="OrthoDB" id="73639at2759"/>
<accession>A0A2N1J975</accession>